<dbReference type="Proteomes" id="UP000028990">
    <property type="component" value="Unassembled WGS sequence"/>
</dbReference>
<reference evidence="1 2" key="1">
    <citation type="submission" date="2013-11" db="EMBL/GenBank/DDBJ databases">
        <title>The Damaraland mole rat (Fukomys damarensis) genome and evolution of African mole rats.</title>
        <authorList>
            <person name="Gladyshev V.N."/>
            <person name="Fang X."/>
        </authorList>
    </citation>
    <scope>NUCLEOTIDE SEQUENCE [LARGE SCALE GENOMIC DNA]</scope>
    <source>
        <tissue evidence="1">Liver</tissue>
    </source>
</reference>
<sequence length="240" mass="26017">MSFSAGAGASAGCLRWVLLSQAQHRPRVDRRVQVGGKGCAVRCWRPGASSYSGSLSGAKFDITAARRASDGLLLRQHQDRWAAGRVGTKRLWGCDLRPTRSRRRCHACRESVTQRPAPVICRDTQMFPADGGCCLKPAPVFPSFMCDLAQGLEQSEFHFVLVCGSGDPGHSMPVGCDRQDSGITTVTLTAFGKEVLCDFLLAVLGAVALGQWSQRIYKNLQSCFGTLTLDAGQDRKRQAP</sequence>
<proteinExistence type="predicted"/>
<keyword evidence="2" id="KW-1185">Reference proteome</keyword>
<protein>
    <submittedName>
        <fullName evidence="1">Uncharacterized protein</fullName>
    </submittedName>
</protein>
<evidence type="ECO:0000313" key="1">
    <source>
        <dbReference type="EMBL" id="KFO23475.1"/>
    </source>
</evidence>
<evidence type="ECO:0000313" key="2">
    <source>
        <dbReference type="Proteomes" id="UP000028990"/>
    </source>
</evidence>
<accession>A0A091CZX5</accession>
<organism evidence="1 2">
    <name type="scientific">Fukomys damarensis</name>
    <name type="common">Damaraland mole rat</name>
    <name type="synonym">Cryptomys damarensis</name>
    <dbReference type="NCBI Taxonomy" id="885580"/>
    <lineage>
        <taxon>Eukaryota</taxon>
        <taxon>Metazoa</taxon>
        <taxon>Chordata</taxon>
        <taxon>Craniata</taxon>
        <taxon>Vertebrata</taxon>
        <taxon>Euteleostomi</taxon>
        <taxon>Mammalia</taxon>
        <taxon>Eutheria</taxon>
        <taxon>Euarchontoglires</taxon>
        <taxon>Glires</taxon>
        <taxon>Rodentia</taxon>
        <taxon>Hystricomorpha</taxon>
        <taxon>Bathyergidae</taxon>
        <taxon>Fukomys</taxon>
    </lineage>
</organism>
<name>A0A091CZX5_FUKDA</name>
<gene>
    <name evidence="1" type="ORF">H920_15047</name>
</gene>
<dbReference type="AlphaFoldDB" id="A0A091CZX5"/>
<dbReference type="EMBL" id="KN123762">
    <property type="protein sequence ID" value="KFO23475.1"/>
    <property type="molecule type" value="Genomic_DNA"/>
</dbReference>